<dbReference type="GO" id="GO:0060326">
    <property type="term" value="P:cell chemotaxis"/>
    <property type="evidence" value="ECO:0000318"/>
    <property type="project" value="GO_Central"/>
</dbReference>
<proteinExistence type="predicted"/>
<reference evidence="9 10" key="1">
    <citation type="journal article" date="2009" name="Science">
        <title>Genome sequence, comparative analysis, and population genetics of the domestic horse.</title>
        <authorList>
            <consortium name="Broad Institute Genome Sequencing Platform"/>
            <consortium name="Broad Institute Whole Genome Assembly Team"/>
            <person name="Wade C.M."/>
            <person name="Giulotto E."/>
            <person name="Sigurdsson S."/>
            <person name="Zoli M."/>
            <person name="Gnerre S."/>
            <person name="Imsland F."/>
            <person name="Lear T.L."/>
            <person name="Adelson D.L."/>
            <person name="Bailey E."/>
            <person name="Bellone R.R."/>
            <person name="Bloecker H."/>
            <person name="Distl O."/>
            <person name="Edgar R.C."/>
            <person name="Garber M."/>
            <person name="Leeb T."/>
            <person name="Mauceli E."/>
            <person name="MacLeod J.N."/>
            <person name="Penedo M.C.T."/>
            <person name="Raison J.M."/>
            <person name="Sharpe T."/>
            <person name="Vogel J."/>
            <person name="Andersson L."/>
            <person name="Antczak D.F."/>
            <person name="Biagi T."/>
            <person name="Binns M.M."/>
            <person name="Chowdhary B.P."/>
            <person name="Coleman S.J."/>
            <person name="Della Valle G."/>
            <person name="Fryc S."/>
            <person name="Guerin G."/>
            <person name="Hasegawa T."/>
            <person name="Hill E.W."/>
            <person name="Jurka J."/>
            <person name="Kiialainen A."/>
            <person name="Lindgren G."/>
            <person name="Liu J."/>
            <person name="Magnani E."/>
            <person name="Mickelson J.R."/>
            <person name="Murray J."/>
            <person name="Nergadze S.G."/>
            <person name="Onofrio R."/>
            <person name="Pedroni S."/>
            <person name="Piras M.F."/>
            <person name="Raudsepp T."/>
            <person name="Rocchi M."/>
            <person name="Roeed K.H."/>
            <person name="Ryder O.A."/>
            <person name="Searle S."/>
            <person name="Skow L."/>
            <person name="Swinburne J.E."/>
            <person name="Syvaenen A.C."/>
            <person name="Tozaki T."/>
            <person name="Valberg S.J."/>
            <person name="Vaudin M."/>
            <person name="White J.R."/>
            <person name="Zody M.C."/>
            <person name="Lander E.S."/>
            <person name="Lindblad-Toh K."/>
        </authorList>
    </citation>
    <scope>NUCLEOTIDE SEQUENCE [LARGE SCALE GENOMIC DNA]</scope>
    <source>
        <strain evidence="9 10">Thoroughbred</strain>
    </source>
</reference>
<evidence type="ECO:0000256" key="2">
    <source>
        <dbReference type="ARBA" id="ARBA00022525"/>
    </source>
</evidence>
<dbReference type="SMART" id="SM00048">
    <property type="entry name" value="DEFSN"/>
    <property type="match status" value="1"/>
</dbReference>
<evidence type="ECO:0000256" key="3">
    <source>
        <dbReference type="ARBA" id="ARBA00022529"/>
    </source>
</evidence>
<dbReference type="Ensembl" id="ENSECAT00000072082.1">
    <property type="protein sequence ID" value="ENSECAP00000052677.1"/>
    <property type="gene ID" value="ENSECAG00000008347.4"/>
</dbReference>
<keyword evidence="6" id="KW-1015">Disulfide bond</keyword>
<evidence type="ECO:0000256" key="5">
    <source>
        <dbReference type="ARBA" id="ARBA00023022"/>
    </source>
</evidence>
<organism evidence="9 10">
    <name type="scientific">Equus caballus</name>
    <name type="common">Horse</name>
    <dbReference type="NCBI Taxonomy" id="9796"/>
    <lineage>
        <taxon>Eukaryota</taxon>
        <taxon>Metazoa</taxon>
        <taxon>Chordata</taxon>
        <taxon>Craniata</taxon>
        <taxon>Vertebrata</taxon>
        <taxon>Euteleostomi</taxon>
        <taxon>Mammalia</taxon>
        <taxon>Eutheria</taxon>
        <taxon>Laurasiatheria</taxon>
        <taxon>Perissodactyla</taxon>
        <taxon>Equidae</taxon>
        <taxon>Equus</taxon>
    </lineage>
</organism>
<dbReference type="Bgee" id="ENSECAG00000008347">
    <property type="expression patterns" value="Expressed in liver and 18 other cell types or tissues"/>
</dbReference>
<dbReference type="Pfam" id="PF00711">
    <property type="entry name" value="Defensin_beta"/>
    <property type="match status" value="1"/>
</dbReference>
<dbReference type="STRING" id="9796.ENSECAP00000052677"/>
<dbReference type="InParanoid" id="A0A5F5PVM9"/>
<evidence type="ECO:0000256" key="7">
    <source>
        <dbReference type="SAM" id="SignalP"/>
    </source>
</evidence>
<dbReference type="InterPro" id="IPR006080">
    <property type="entry name" value="Beta/alpha-defensin_C"/>
</dbReference>
<feature type="chain" id="PRO_5023836685" description="Beta/alpha-defensin C-terminal domain-containing protein" evidence="7">
    <location>
        <begin position="23"/>
        <end position="65"/>
    </location>
</feature>
<reference evidence="9" key="3">
    <citation type="submission" date="2025-09" db="UniProtKB">
        <authorList>
            <consortium name="Ensembl"/>
        </authorList>
    </citation>
    <scope>IDENTIFICATION</scope>
    <source>
        <strain evidence="9">Thoroughbred</strain>
    </source>
</reference>
<comment type="subcellular location">
    <subcellularLocation>
        <location evidence="1">Secreted</location>
    </subcellularLocation>
</comment>
<dbReference type="Proteomes" id="UP000002281">
    <property type="component" value="Chromosome 27"/>
</dbReference>
<keyword evidence="7" id="KW-0732">Signal</keyword>
<keyword evidence="4" id="KW-0211">Defensin</keyword>
<dbReference type="SUPFAM" id="SSF57392">
    <property type="entry name" value="Defensin-like"/>
    <property type="match status" value="1"/>
</dbReference>
<feature type="signal peptide" evidence="7">
    <location>
        <begin position="1"/>
        <end position="22"/>
    </location>
</feature>
<sequence length="65" mass="7005">MRILHFLLAFLIVFLLPVPGFTAGIETSFSCSQNGGFCISPKCLPGSKQIGTCILPGSKCCRKKK</sequence>
<evidence type="ECO:0000259" key="8">
    <source>
        <dbReference type="SMART" id="SM00048"/>
    </source>
</evidence>
<dbReference type="GO" id="GO:0005615">
    <property type="term" value="C:extracellular space"/>
    <property type="evidence" value="ECO:0000318"/>
    <property type="project" value="GO_Central"/>
</dbReference>
<dbReference type="FunFam" id="3.10.360.10:FF:000001">
    <property type="entry name" value="Beta-defensin 1"/>
    <property type="match status" value="1"/>
</dbReference>
<protein>
    <recommendedName>
        <fullName evidence="8">Beta/alpha-defensin C-terminal domain-containing protein</fullName>
    </recommendedName>
</protein>
<dbReference type="PANTHER" id="PTHR20515:SF2">
    <property type="entry name" value="DEFENSIN BETA 4A"/>
    <property type="match status" value="1"/>
</dbReference>
<name>A0A5F5PVM9_HORSE</name>
<evidence type="ECO:0000256" key="1">
    <source>
        <dbReference type="ARBA" id="ARBA00004613"/>
    </source>
</evidence>
<evidence type="ECO:0000313" key="9">
    <source>
        <dbReference type="Ensembl" id="ENSECAP00000052677.1"/>
    </source>
</evidence>
<dbReference type="Gene3D" id="3.10.360.10">
    <property type="entry name" value="Antimicrobial Peptide, Beta-defensin 2, Chain A"/>
    <property type="match status" value="1"/>
</dbReference>
<evidence type="ECO:0000256" key="6">
    <source>
        <dbReference type="ARBA" id="ARBA00023157"/>
    </source>
</evidence>
<reference evidence="9" key="2">
    <citation type="submission" date="2025-08" db="UniProtKB">
        <authorList>
            <consortium name="Ensembl"/>
        </authorList>
    </citation>
    <scope>IDENTIFICATION</scope>
    <source>
        <strain evidence="9">Thoroughbred</strain>
    </source>
</reference>
<accession>A0A5F5PVM9</accession>
<dbReference type="PaxDb" id="9796-ENSECAP00000052677"/>
<evidence type="ECO:0000313" key="10">
    <source>
        <dbReference type="Proteomes" id="UP000002281"/>
    </source>
</evidence>
<evidence type="ECO:0000256" key="4">
    <source>
        <dbReference type="ARBA" id="ARBA00022940"/>
    </source>
</evidence>
<dbReference type="SMR" id="A0A5F5PVM9"/>
<dbReference type="AlphaFoldDB" id="A0A5F5PVM9"/>
<dbReference type="ExpressionAtlas" id="A0A5F5PVM9">
    <property type="expression patterns" value="baseline"/>
</dbReference>
<keyword evidence="2" id="KW-0964">Secreted</keyword>
<dbReference type="GO" id="GO:0042056">
    <property type="term" value="F:chemoattractant activity"/>
    <property type="evidence" value="ECO:0000318"/>
    <property type="project" value="GO_Central"/>
</dbReference>
<dbReference type="PANTHER" id="PTHR20515">
    <property type="entry name" value="BETA-DEFENSIN"/>
    <property type="match status" value="1"/>
</dbReference>
<feature type="domain" description="Beta/alpha-defensin C-terminal" evidence="8">
    <location>
        <begin position="31"/>
        <end position="61"/>
    </location>
</feature>
<dbReference type="InterPro" id="IPR001855">
    <property type="entry name" value="Defensin_beta-like"/>
</dbReference>
<dbReference type="GeneTree" id="ENSGT01090000260492"/>
<keyword evidence="10" id="KW-1185">Reference proteome</keyword>
<dbReference type="GO" id="GO:0042742">
    <property type="term" value="P:defense response to bacterium"/>
    <property type="evidence" value="ECO:0000318"/>
    <property type="project" value="GO_Central"/>
</dbReference>
<keyword evidence="3" id="KW-0929">Antimicrobial</keyword>
<dbReference type="FunCoup" id="A0A5F5PVM9">
    <property type="interactions" value="177"/>
</dbReference>
<dbReference type="GO" id="GO:0031731">
    <property type="term" value="F:CCR6 chemokine receptor binding"/>
    <property type="evidence" value="ECO:0000318"/>
    <property type="project" value="GO_Central"/>
</dbReference>
<keyword evidence="5" id="KW-0044">Antibiotic</keyword>